<proteinExistence type="predicted"/>
<keyword evidence="2" id="KW-1185">Reference proteome</keyword>
<protein>
    <submittedName>
        <fullName evidence="1">Uncharacterized protein</fullName>
    </submittedName>
</protein>
<reference evidence="1 2" key="1">
    <citation type="submission" date="2024-01" db="EMBL/GenBank/DDBJ databases">
        <authorList>
            <person name="Waweru B."/>
        </authorList>
    </citation>
    <scope>NUCLEOTIDE SEQUENCE [LARGE SCALE GENOMIC DNA]</scope>
</reference>
<dbReference type="Proteomes" id="UP001314170">
    <property type="component" value="Unassembled WGS sequence"/>
</dbReference>
<accession>A0AAV1RRS4</accession>
<dbReference type="AlphaFoldDB" id="A0AAV1RRS4"/>
<name>A0AAV1RRS4_9ROSI</name>
<gene>
    <name evidence="1" type="ORF">DCAF_LOCUS14441</name>
</gene>
<evidence type="ECO:0000313" key="1">
    <source>
        <dbReference type="EMBL" id="CAK7339390.1"/>
    </source>
</evidence>
<sequence>MDHVLQDKVLMPISTGIVMNNTPQTGGPGFTRHRKYYDVMLEGNWVVLMDNEKKEESFE</sequence>
<evidence type="ECO:0000313" key="2">
    <source>
        <dbReference type="Proteomes" id="UP001314170"/>
    </source>
</evidence>
<comment type="caution">
    <text evidence="1">The sequence shown here is derived from an EMBL/GenBank/DDBJ whole genome shotgun (WGS) entry which is preliminary data.</text>
</comment>
<organism evidence="1 2">
    <name type="scientific">Dovyalis caffra</name>
    <dbReference type="NCBI Taxonomy" id="77055"/>
    <lineage>
        <taxon>Eukaryota</taxon>
        <taxon>Viridiplantae</taxon>
        <taxon>Streptophyta</taxon>
        <taxon>Embryophyta</taxon>
        <taxon>Tracheophyta</taxon>
        <taxon>Spermatophyta</taxon>
        <taxon>Magnoliopsida</taxon>
        <taxon>eudicotyledons</taxon>
        <taxon>Gunneridae</taxon>
        <taxon>Pentapetalae</taxon>
        <taxon>rosids</taxon>
        <taxon>fabids</taxon>
        <taxon>Malpighiales</taxon>
        <taxon>Salicaceae</taxon>
        <taxon>Flacourtieae</taxon>
        <taxon>Dovyalis</taxon>
    </lineage>
</organism>
<dbReference type="EMBL" id="CAWUPB010001157">
    <property type="protein sequence ID" value="CAK7339390.1"/>
    <property type="molecule type" value="Genomic_DNA"/>
</dbReference>